<keyword evidence="2" id="KW-0732">Signal</keyword>
<name>A0A6A6BSF4_9PEZI</name>
<accession>A0A6A6BSF4</accession>
<evidence type="ECO:0000313" key="4">
    <source>
        <dbReference type="Proteomes" id="UP000799438"/>
    </source>
</evidence>
<organism evidence="3 4">
    <name type="scientific">Aplosporella prunicola CBS 121167</name>
    <dbReference type="NCBI Taxonomy" id="1176127"/>
    <lineage>
        <taxon>Eukaryota</taxon>
        <taxon>Fungi</taxon>
        <taxon>Dikarya</taxon>
        <taxon>Ascomycota</taxon>
        <taxon>Pezizomycotina</taxon>
        <taxon>Dothideomycetes</taxon>
        <taxon>Dothideomycetes incertae sedis</taxon>
        <taxon>Botryosphaeriales</taxon>
        <taxon>Aplosporellaceae</taxon>
        <taxon>Aplosporella</taxon>
    </lineage>
</organism>
<dbReference type="EMBL" id="ML995475">
    <property type="protein sequence ID" value="KAF2146728.1"/>
    <property type="molecule type" value="Genomic_DNA"/>
</dbReference>
<dbReference type="RefSeq" id="XP_033402437.1">
    <property type="nucleotide sequence ID" value="XM_033547043.1"/>
</dbReference>
<proteinExistence type="predicted"/>
<feature type="region of interest" description="Disordered" evidence="1">
    <location>
        <begin position="24"/>
        <end position="47"/>
    </location>
</feature>
<feature type="chain" id="PRO_5025521112" evidence="2">
    <location>
        <begin position="23"/>
        <end position="178"/>
    </location>
</feature>
<feature type="compositionally biased region" description="Low complexity" evidence="1">
    <location>
        <begin position="81"/>
        <end position="107"/>
    </location>
</feature>
<dbReference type="GeneID" id="54304550"/>
<reference evidence="3" key="1">
    <citation type="journal article" date="2020" name="Stud. Mycol.">
        <title>101 Dothideomycetes genomes: a test case for predicting lifestyles and emergence of pathogens.</title>
        <authorList>
            <person name="Haridas S."/>
            <person name="Albert R."/>
            <person name="Binder M."/>
            <person name="Bloem J."/>
            <person name="Labutti K."/>
            <person name="Salamov A."/>
            <person name="Andreopoulos B."/>
            <person name="Baker S."/>
            <person name="Barry K."/>
            <person name="Bills G."/>
            <person name="Bluhm B."/>
            <person name="Cannon C."/>
            <person name="Castanera R."/>
            <person name="Culley D."/>
            <person name="Daum C."/>
            <person name="Ezra D."/>
            <person name="Gonzalez J."/>
            <person name="Henrissat B."/>
            <person name="Kuo A."/>
            <person name="Liang C."/>
            <person name="Lipzen A."/>
            <person name="Lutzoni F."/>
            <person name="Magnuson J."/>
            <person name="Mondo S."/>
            <person name="Nolan M."/>
            <person name="Ohm R."/>
            <person name="Pangilinan J."/>
            <person name="Park H.-J."/>
            <person name="Ramirez L."/>
            <person name="Alfaro M."/>
            <person name="Sun H."/>
            <person name="Tritt A."/>
            <person name="Yoshinaga Y."/>
            <person name="Zwiers L.-H."/>
            <person name="Turgeon B."/>
            <person name="Goodwin S."/>
            <person name="Spatafora J."/>
            <person name="Crous P."/>
            <person name="Grigoriev I."/>
        </authorList>
    </citation>
    <scope>NUCLEOTIDE SEQUENCE</scope>
    <source>
        <strain evidence="3">CBS 121167</strain>
    </source>
</reference>
<evidence type="ECO:0000313" key="3">
    <source>
        <dbReference type="EMBL" id="KAF2146728.1"/>
    </source>
</evidence>
<keyword evidence="4" id="KW-1185">Reference proteome</keyword>
<sequence length="178" mass="19056">MAWRALALCPAQLFALRSLASANGHAKISRGQRRGETHGRAPNTHSYLQPTAVRVRGQGQGRAWQVRAAKRQAGMIPLPARPQQQAATTTTTTKTPNPTTATTTAARPPSPRRRRARASWRGAHTRHAFAAPPRRACVRARGARPFCISLVRAPPPLSTVASCVPACLHAAARSSLAS</sequence>
<evidence type="ECO:0000256" key="2">
    <source>
        <dbReference type="SAM" id="SignalP"/>
    </source>
</evidence>
<feature type="signal peptide" evidence="2">
    <location>
        <begin position="1"/>
        <end position="22"/>
    </location>
</feature>
<dbReference type="Proteomes" id="UP000799438">
    <property type="component" value="Unassembled WGS sequence"/>
</dbReference>
<gene>
    <name evidence="3" type="ORF">K452DRAFT_69852</name>
</gene>
<evidence type="ECO:0000256" key="1">
    <source>
        <dbReference type="SAM" id="MobiDB-lite"/>
    </source>
</evidence>
<feature type="region of interest" description="Disordered" evidence="1">
    <location>
        <begin position="79"/>
        <end position="115"/>
    </location>
</feature>
<protein>
    <submittedName>
        <fullName evidence="3">Uncharacterized protein</fullName>
    </submittedName>
</protein>
<dbReference type="AlphaFoldDB" id="A0A6A6BSF4"/>